<dbReference type="EC" id="1.7.1.17" evidence="6"/>
<keyword evidence="1 6" id="KW-0285">Flavoprotein</keyword>
<comment type="catalytic activity">
    <reaction evidence="6">
        <text>2 a quinone + NADH + H(+) = 2 a 1,4-benzosemiquinone + NAD(+)</text>
        <dbReference type="Rhea" id="RHEA:65952"/>
        <dbReference type="ChEBI" id="CHEBI:15378"/>
        <dbReference type="ChEBI" id="CHEBI:57540"/>
        <dbReference type="ChEBI" id="CHEBI:57945"/>
        <dbReference type="ChEBI" id="CHEBI:132124"/>
        <dbReference type="ChEBI" id="CHEBI:134225"/>
    </reaction>
</comment>
<evidence type="ECO:0000313" key="8">
    <source>
        <dbReference type="EMBL" id="MFA9459529.1"/>
    </source>
</evidence>
<organism evidence="8 9">
    <name type="scientific">Thiohalorhabdus methylotrophus</name>
    <dbReference type="NCBI Taxonomy" id="3242694"/>
    <lineage>
        <taxon>Bacteria</taxon>
        <taxon>Pseudomonadati</taxon>
        <taxon>Pseudomonadota</taxon>
        <taxon>Gammaproteobacteria</taxon>
        <taxon>Thiohalorhabdales</taxon>
        <taxon>Thiohalorhabdaceae</taxon>
        <taxon>Thiohalorhabdus</taxon>
    </lineage>
</organism>
<dbReference type="EC" id="1.6.5.-" evidence="6"/>
<evidence type="ECO:0000256" key="6">
    <source>
        <dbReference type="HAMAP-Rule" id="MF_01216"/>
    </source>
</evidence>
<name>A0ABV4TQV5_9GAMM</name>
<keyword evidence="4 6" id="KW-0520">NAD</keyword>
<dbReference type="InterPro" id="IPR029039">
    <property type="entry name" value="Flavoprotein-like_sf"/>
</dbReference>
<feature type="domain" description="Flavodoxin-like fold" evidence="7">
    <location>
        <begin position="3"/>
        <end position="201"/>
    </location>
</feature>
<dbReference type="PANTHER" id="PTHR43741:SF4">
    <property type="entry name" value="FMN-DEPENDENT NADH:QUINONE OXIDOREDUCTASE"/>
    <property type="match status" value="1"/>
</dbReference>
<dbReference type="Pfam" id="PF02525">
    <property type="entry name" value="Flavodoxin_2"/>
    <property type="match status" value="1"/>
</dbReference>
<keyword evidence="2 6" id="KW-0288">FMN</keyword>
<comment type="caution">
    <text evidence="8">The sequence shown here is derived from an EMBL/GenBank/DDBJ whole genome shotgun (WGS) entry which is preliminary data.</text>
</comment>
<dbReference type="InterPro" id="IPR023048">
    <property type="entry name" value="NADH:quinone_OxRdtase_FMN_depd"/>
</dbReference>
<comment type="caution">
    <text evidence="6">Lacks conserved residue(s) required for the propagation of feature annotation.</text>
</comment>
<evidence type="ECO:0000256" key="1">
    <source>
        <dbReference type="ARBA" id="ARBA00022630"/>
    </source>
</evidence>
<protein>
    <recommendedName>
        <fullName evidence="6">FMN dependent NADH:quinone oxidoreductase</fullName>
        <ecNumber evidence="6">1.6.5.-</ecNumber>
    </recommendedName>
    <alternativeName>
        <fullName evidence="6">Azo-dye reductase</fullName>
    </alternativeName>
    <alternativeName>
        <fullName evidence="6">FMN-dependent NADH-azo compound oxidoreductase</fullName>
    </alternativeName>
    <alternativeName>
        <fullName evidence="6">FMN-dependent NADH-azoreductase</fullName>
        <ecNumber evidence="6">1.7.1.17</ecNumber>
    </alternativeName>
</protein>
<reference evidence="8 9" key="1">
    <citation type="submission" date="2024-08" db="EMBL/GenBank/DDBJ databases">
        <title>Whole-genome sequencing of halo(alkali)philic microorganisms from hypersaline lakes.</title>
        <authorList>
            <person name="Sorokin D.Y."/>
            <person name="Merkel A.Y."/>
            <person name="Messina E."/>
            <person name="Yakimov M."/>
        </authorList>
    </citation>
    <scope>NUCLEOTIDE SEQUENCE [LARGE SCALE GENOMIC DNA]</scope>
    <source>
        <strain evidence="8 9">Cl-TMA</strain>
    </source>
</reference>
<comment type="function">
    <text evidence="6">Also exhibits azoreductase activity. Catalyzes the reductive cleavage of the azo bond in aromatic azo compounds to the corresponding amines.</text>
</comment>
<dbReference type="PANTHER" id="PTHR43741">
    <property type="entry name" value="FMN-DEPENDENT NADH-AZOREDUCTASE 1"/>
    <property type="match status" value="1"/>
</dbReference>
<evidence type="ECO:0000313" key="9">
    <source>
        <dbReference type="Proteomes" id="UP001575181"/>
    </source>
</evidence>
<comment type="subunit">
    <text evidence="6">Homodimer.</text>
</comment>
<feature type="binding site" evidence="6">
    <location>
        <position position="10"/>
    </location>
    <ligand>
        <name>FMN</name>
        <dbReference type="ChEBI" id="CHEBI:58210"/>
    </ligand>
</feature>
<comment type="similarity">
    <text evidence="6">Belongs to the azoreductase type 1 family.</text>
</comment>
<keyword evidence="9" id="KW-1185">Reference proteome</keyword>
<dbReference type="Gene3D" id="3.40.50.360">
    <property type="match status" value="1"/>
</dbReference>
<comment type="catalytic activity">
    <reaction evidence="5">
        <text>N,N-dimethyl-1,4-phenylenediamine + anthranilate + 2 NAD(+) = 2-(4-dimethylaminophenyl)diazenylbenzoate + 2 NADH + 2 H(+)</text>
        <dbReference type="Rhea" id="RHEA:55872"/>
        <dbReference type="ChEBI" id="CHEBI:15378"/>
        <dbReference type="ChEBI" id="CHEBI:15783"/>
        <dbReference type="ChEBI" id="CHEBI:16567"/>
        <dbReference type="ChEBI" id="CHEBI:57540"/>
        <dbReference type="ChEBI" id="CHEBI:57945"/>
        <dbReference type="ChEBI" id="CHEBI:71579"/>
        <dbReference type="EC" id="1.7.1.17"/>
    </reaction>
    <physiologicalReaction direction="right-to-left" evidence="5">
        <dbReference type="Rhea" id="RHEA:55874"/>
    </physiologicalReaction>
</comment>
<dbReference type="InterPro" id="IPR050104">
    <property type="entry name" value="FMN-dep_NADH:Q_OxRdtase_AzoR1"/>
</dbReference>
<keyword evidence="3 6" id="KW-0560">Oxidoreductase</keyword>
<dbReference type="InterPro" id="IPR003680">
    <property type="entry name" value="Flavodoxin_fold"/>
</dbReference>
<accession>A0ABV4TQV5</accession>
<evidence type="ECO:0000256" key="2">
    <source>
        <dbReference type="ARBA" id="ARBA00022643"/>
    </source>
</evidence>
<comment type="function">
    <text evidence="6">Quinone reductase that provides resistance to thiol-specific stress caused by electrophilic quinones.</text>
</comment>
<sequence>MTRLLHIQSSPRGESSFSLAVADAFLEAFREANPEADVDTLDLWRQDLPPMQGAVLAAKDRWMAGEAMTAEQAAAWAPVEALARQFREADGYLFSVPMWSFGVPYPLKHYLDVITQPGLLFHYDPETAHRPLLGDRPAYLVCARGDRYGPGSPYEGLDYQASWLADLLRFVGIRTVHTVLMEPTEGDSQTVDAALQHARKTAAGLGRAFPGPGT</sequence>
<evidence type="ECO:0000256" key="4">
    <source>
        <dbReference type="ARBA" id="ARBA00023027"/>
    </source>
</evidence>
<dbReference type="HAMAP" id="MF_01216">
    <property type="entry name" value="Azoreductase_type1"/>
    <property type="match status" value="1"/>
</dbReference>
<dbReference type="SUPFAM" id="SSF52218">
    <property type="entry name" value="Flavoproteins"/>
    <property type="match status" value="1"/>
</dbReference>
<comment type="cofactor">
    <cofactor evidence="6">
        <name>FMN</name>
        <dbReference type="ChEBI" id="CHEBI:58210"/>
    </cofactor>
    <text evidence="6">Binds 1 FMN per subunit.</text>
</comment>
<dbReference type="Proteomes" id="UP001575181">
    <property type="component" value="Unassembled WGS sequence"/>
</dbReference>
<evidence type="ECO:0000259" key="7">
    <source>
        <dbReference type="Pfam" id="PF02525"/>
    </source>
</evidence>
<gene>
    <name evidence="6" type="primary">azoR</name>
    <name evidence="8" type="ORF">ACERLL_01645</name>
</gene>
<evidence type="ECO:0000256" key="3">
    <source>
        <dbReference type="ARBA" id="ARBA00023002"/>
    </source>
</evidence>
<dbReference type="EMBL" id="JBGUAW010000001">
    <property type="protein sequence ID" value="MFA9459529.1"/>
    <property type="molecule type" value="Genomic_DNA"/>
</dbReference>
<feature type="binding site" evidence="6">
    <location>
        <begin position="16"/>
        <end position="18"/>
    </location>
    <ligand>
        <name>FMN</name>
        <dbReference type="ChEBI" id="CHEBI:58210"/>
    </ligand>
</feature>
<proteinExistence type="inferred from homology"/>
<dbReference type="RefSeq" id="WP_373654313.1">
    <property type="nucleotide sequence ID" value="NZ_JBGUAW010000001.1"/>
</dbReference>
<evidence type="ECO:0000256" key="5">
    <source>
        <dbReference type="ARBA" id="ARBA00048542"/>
    </source>
</evidence>